<accession>A0A6N9Z2L8</accession>
<dbReference type="PROSITE" id="PS50932">
    <property type="entry name" value="HTH_LACI_2"/>
    <property type="match status" value="1"/>
</dbReference>
<dbReference type="SUPFAM" id="SSF47413">
    <property type="entry name" value="lambda repressor-like DNA-binding domains"/>
    <property type="match status" value="1"/>
</dbReference>
<keyword evidence="7" id="KW-1185">Reference proteome</keyword>
<dbReference type="Gene3D" id="3.40.50.2300">
    <property type="match status" value="2"/>
</dbReference>
<name>A0A6N9Z2L8_9BIFI</name>
<sequence>MRYTHEYHRTQSKRFDNVSDRQHRHRGIFQATNAANRIVAYGCRTVTAARASPRTHQQKAGKRTMVTLKEVAARAGVSPSTASGALRGLDFVRPNTAERVLKAAQELNYTANVSARALRSGRTGILSLAIPTVSIPFYSRLASAMETCVERNGYQLVIQQTNFDAQMERRVLAQAEDTLSEGLFMLPARVSNREIAELTQGHPTVLFEDYSADITFDTVNAPSGNGIDKAIRHLAEHGRTHICVAGAAPVGGVRRRGQASGRPGDARPSGRPAGGIGTVVANRAVKDEQNSSRARYERIDAAVRALEELDLYDDSTMIDCEWGPDGGIELGHRLAALAKSGKRYDGVCCMNDDIALGVIRGLSDAGLRVPQDVAVTGFDGVPQGGWSVPTLTTIALDYEGMATTAVSMMLRKFGDAPVTLPQRVTAGFRLIERESTAVAS</sequence>
<dbReference type="EMBL" id="WHZW01000003">
    <property type="protein sequence ID" value="NEG88792.1"/>
    <property type="molecule type" value="Genomic_DNA"/>
</dbReference>
<protein>
    <submittedName>
        <fullName evidence="6">LacI family DNA-binding transcriptional regulator</fullName>
    </submittedName>
</protein>
<dbReference type="PANTHER" id="PTHR30146:SF153">
    <property type="entry name" value="LACTOSE OPERON REPRESSOR"/>
    <property type="match status" value="1"/>
</dbReference>
<evidence type="ECO:0000256" key="1">
    <source>
        <dbReference type="ARBA" id="ARBA00023015"/>
    </source>
</evidence>
<dbReference type="Gene3D" id="1.10.260.40">
    <property type="entry name" value="lambda repressor-like DNA-binding domains"/>
    <property type="match status" value="1"/>
</dbReference>
<keyword evidence="1" id="KW-0805">Transcription regulation</keyword>
<dbReference type="AlphaFoldDB" id="A0A6N9Z2L8"/>
<dbReference type="InterPro" id="IPR028082">
    <property type="entry name" value="Peripla_BP_I"/>
</dbReference>
<dbReference type="Pfam" id="PF13377">
    <property type="entry name" value="Peripla_BP_3"/>
    <property type="match status" value="1"/>
</dbReference>
<dbReference type="GO" id="GO:0000976">
    <property type="term" value="F:transcription cis-regulatory region binding"/>
    <property type="evidence" value="ECO:0007669"/>
    <property type="project" value="TreeGrafter"/>
</dbReference>
<dbReference type="SUPFAM" id="SSF53822">
    <property type="entry name" value="Periplasmic binding protein-like I"/>
    <property type="match status" value="2"/>
</dbReference>
<dbReference type="PROSITE" id="PS00356">
    <property type="entry name" value="HTH_LACI_1"/>
    <property type="match status" value="1"/>
</dbReference>
<dbReference type="InterPro" id="IPR010982">
    <property type="entry name" value="Lambda_DNA-bd_dom_sf"/>
</dbReference>
<gene>
    <name evidence="6" type="ORF">GFD25_01960</name>
</gene>
<dbReference type="CDD" id="cd06267">
    <property type="entry name" value="PBP1_LacI_sugar_binding-like"/>
    <property type="match status" value="1"/>
</dbReference>
<dbReference type="SMART" id="SM00354">
    <property type="entry name" value="HTH_LACI"/>
    <property type="match status" value="1"/>
</dbReference>
<evidence type="ECO:0000313" key="6">
    <source>
        <dbReference type="EMBL" id="NEG88792.1"/>
    </source>
</evidence>
<dbReference type="PANTHER" id="PTHR30146">
    <property type="entry name" value="LACI-RELATED TRANSCRIPTIONAL REPRESSOR"/>
    <property type="match status" value="1"/>
</dbReference>
<feature type="region of interest" description="Disordered" evidence="4">
    <location>
        <begin position="253"/>
        <end position="276"/>
    </location>
</feature>
<evidence type="ECO:0000256" key="2">
    <source>
        <dbReference type="ARBA" id="ARBA00023125"/>
    </source>
</evidence>
<organism evidence="6 7">
    <name type="scientific">Bifidobacterium aerophilum</name>
    <dbReference type="NCBI Taxonomy" id="1798155"/>
    <lineage>
        <taxon>Bacteria</taxon>
        <taxon>Bacillati</taxon>
        <taxon>Actinomycetota</taxon>
        <taxon>Actinomycetes</taxon>
        <taxon>Bifidobacteriales</taxon>
        <taxon>Bifidobacteriaceae</taxon>
        <taxon>Bifidobacterium</taxon>
    </lineage>
</organism>
<evidence type="ECO:0000259" key="5">
    <source>
        <dbReference type="PROSITE" id="PS50932"/>
    </source>
</evidence>
<dbReference type="InterPro" id="IPR000843">
    <property type="entry name" value="HTH_LacI"/>
</dbReference>
<evidence type="ECO:0000313" key="7">
    <source>
        <dbReference type="Proteomes" id="UP000469194"/>
    </source>
</evidence>
<proteinExistence type="predicted"/>
<dbReference type="Pfam" id="PF00356">
    <property type="entry name" value="LacI"/>
    <property type="match status" value="1"/>
</dbReference>
<keyword evidence="2 6" id="KW-0238">DNA-binding</keyword>
<keyword evidence="3" id="KW-0804">Transcription</keyword>
<comment type="caution">
    <text evidence="6">The sequence shown here is derived from an EMBL/GenBank/DDBJ whole genome shotgun (WGS) entry which is preliminary data.</text>
</comment>
<dbReference type="CDD" id="cd01392">
    <property type="entry name" value="HTH_LacI"/>
    <property type="match status" value="1"/>
</dbReference>
<evidence type="ECO:0000256" key="4">
    <source>
        <dbReference type="SAM" id="MobiDB-lite"/>
    </source>
</evidence>
<dbReference type="InterPro" id="IPR046335">
    <property type="entry name" value="LacI/GalR-like_sensor"/>
</dbReference>
<reference evidence="6 7" key="1">
    <citation type="submission" date="2019-10" db="EMBL/GenBank/DDBJ databases">
        <title>Bifidobacterium from non-human primates.</title>
        <authorList>
            <person name="Modesto M."/>
        </authorList>
    </citation>
    <scope>NUCLEOTIDE SEQUENCE [LARGE SCALE GENOMIC DNA]</scope>
    <source>
        <strain evidence="6 7">TRE17</strain>
    </source>
</reference>
<feature type="domain" description="HTH lacI-type" evidence="5">
    <location>
        <begin position="66"/>
        <end position="120"/>
    </location>
</feature>
<dbReference type="Proteomes" id="UP000469194">
    <property type="component" value="Unassembled WGS sequence"/>
</dbReference>
<evidence type="ECO:0000256" key="3">
    <source>
        <dbReference type="ARBA" id="ARBA00023163"/>
    </source>
</evidence>
<dbReference type="GO" id="GO:0003700">
    <property type="term" value="F:DNA-binding transcription factor activity"/>
    <property type="evidence" value="ECO:0007669"/>
    <property type="project" value="TreeGrafter"/>
</dbReference>